<proteinExistence type="predicted"/>
<feature type="compositionally biased region" description="Pro residues" evidence="1">
    <location>
        <begin position="234"/>
        <end position="252"/>
    </location>
</feature>
<dbReference type="AlphaFoldDB" id="A0A484KGR9"/>
<dbReference type="PANTHER" id="PTHR47481">
    <property type="match status" value="1"/>
</dbReference>
<dbReference type="Proteomes" id="UP000595140">
    <property type="component" value="Unassembled WGS sequence"/>
</dbReference>
<dbReference type="EMBL" id="OOIL02000230">
    <property type="protein sequence ID" value="VFQ62377.1"/>
    <property type="molecule type" value="Genomic_DNA"/>
</dbReference>
<evidence type="ECO:0000313" key="3">
    <source>
        <dbReference type="Proteomes" id="UP000595140"/>
    </source>
</evidence>
<evidence type="ECO:0000313" key="2">
    <source>
        <dbReference type="EMBL" id="VFQ62377.1"/>
    </source>
</evidence>
<organism evidence="2 3">
    <name type="scientific">Cuscuta campestris</name>
    <dbReference type="NCBI Taxonomy" id="132261"/>
    <lineage>
        <taxon>Eukaryota</taxon>
        <taxon>Viridiplantae</taxon>
        <taxon>Streptophyta</taxon>
        <taxon>Embryophyta</taxon>
        <taxon>Tracheophyta</taxon>
        <taxon>Spermatophyta</taxon>
        <taxon>Magnoliopsida</taxon>
        <taxon>eudicotyledons</taxon>
        <taxon>Gunneridae</taxon>
        <taxon>Pentapetalae</taxon>
        <taxon>asterids</taxon>
        <taxon>lamiids</taxon>
        <taxon>Solanales</taxon>
        <taxon>Convolvulaceae</taxon>
        <taxon>Cuscuteae</taxon>
        <taxon>Cuscuta</taxon>
        <taxon>Cuscuta subgen. Grammica</taxon>
        <taxon>Cuscuta sect. Cleistogrammica</taxon>
    </lineage>
</organism>
<accession>A0A484KGR9</accession>
<feature type="compositionally biased region" description="Pro residues" evidence="1">
    <location>
        <begin position="190"/>
        <end position="220"/>
    </location>
</feature>
<reference evidence="2 3" key="1">
    <citation type="submission" date="2018-04" db="EMBL/GenBank/DDBJ databases">
        <authorList>
            <person name="Vogel A."/>
        </authorList>
    </citation>
    <scope>NUCLEOTIDE SEQUENCE [LARGE SCALE GENOMIC DNA]</scope>
</reference>
<dbReference type="OrthoDB" id="695502at2759"/>
<name>A0A484KGR9_9ASTE</name>
<dbReference type="PANTHER" id="PTHR47481:SF40">
    <property type="entry name" value="RETROTRANSPOSON GAG DOMAIN-CONTAINING PROTEIN"/>
    <property type="match status" value="1"/>
</dbReference>
<protein>
    <submittedName>
        <fullName evidence="2">Uncharacterized protein</fullName>
    </submittedName>
</protein>
<feature type="region of interest" description="Disordered" evidence="1">
    <location>
        <begin position="187"/>
        <end position="252"/>
    </location>
</feature>
<sequence>MQLEQRFYNIVKGASTIATYCQTLRNIADWLDDVDAPVTKNQLVLQTLRGLPEDLGSQASFLQFQKPCRPSWKLDLHSSSLKDNAAHNQLLATRELPWPPSATVASGSRVAVVCLQAAGSKAAVAVAVDSSMADSIMADNLKATADVVDDRTAVAVEVVTLDSTPGLLQRTLDPGKPLTKTPAQAYWAHAPPPIPSLPRPTSPPPPTPISPPLYPTPTHSPPYTQIHKTQLNPTPTPTGPPRPNPNPSPPQP</sequence>
<evidence type="ECO:0000256" key="1">
    <source>
        <dbReference type="SAM" id="MobiDB-lite"/>
    </source>
</evidence>
<keyword evidence="3" id="KW-1185">Reference proteome</keyword>
<gene>
    <name evidence="2" type="ORF">CCAM_LOCUS4153</name>
</gene>